<keyword evidence="3" id="KW-1185">Reference proteome</keyword>
<proteinExistence type="predicted"/>
<evidence type="ECO:0000259" key="1">
    <source>
        <dbReference type="PROSITE" id="PS50181"/>
    </source>
</evidence>
<accession>A0A3D8SNG5</accession>
<evidence type="ECO:0000313" key="2">
    <source>
        <dbReference type="EMBL" id="RDW87840.1"/>
    </source>
</evidence>
<reference evidence="2 3" key="1">
    <citation type="journal article" date="2018" name="IMA Fungus">
        <title>IMA Genome-F 9: Draft genome sequence of Annulohypoxylon stygium, Aspergillus mulundensis, Berkeleyomyces basicola (syn. Thielaviopsis basicola), Ceratocystis smalleyi, two Cercospora beticola strains, Coleophoma cylindrospora, Fusarium fracticaudum, Phialophora cf. hyalina, and Morchella septimelata.</title>
        <authorList>
            <person name="Wingfield B.D."/>
            <person name="Bills G.F."/>
            <person name="Dong Y."/>
            <person name="Huang W."/>
            <person name="Nel W.J."/>
            <person name="Swalarsk-Parry B.S."/>
            <person name="Vaghefi N."/>
            <person name="Wilken P.M."/>
            <person name="An Z."/>
            <person name="de Beer Z.W."/>
            <person name="De Vos L."/>
            <person name="Chen L."/>
            <person name="Duong T.A."/>
            <person name="Gao Y."/>
            <person name="Hammerbacher A."/>
            <person name="Kikkert J.R."/>
            <person name="Li Y."/>
            <person name="Li H."/>
            <person name="Li K."/>
            <person name="Li Q."/>
            <person name="Liu X."/>
            <person name="Ma X."/>
            <person name="Naidoo K."/>
            <person name="Pethybridge S.J."/>
            <person name="Sun J."/>
            <person name="Steenkamp E.T."/>
            <person name="van der Nest M.A."/>
            <person name="van Wyk S."/>
            <person name="Wingfield M.J."/>
            <person name="Xiong C."/>
            <person name="Yue Q."/>
            <person name="Zhang X."/>
        </authorList>
    </citation>
    <scope>NUCLEOTIDE SEQUENCE [LARGE SCALE GENOMIC DNA]</scope>
    <source>
        <strain evidence="2 3">BP5796</strain>
    </source>
</reference>
<organism evidence="2 3">
    <name type="scientific">Coleophoma crateriformis</name>
    <dbReference type="NCBI Taxonomy" id="565419"/>
    <lineage>
        <taxon>Eukaryota</taxon>
        <taxon>Fungi</taxon>
        <taxon>Dikarya</taxon>
        <taxon>Ascomycota</taxon>
        <taxon>Pezizomycotina</taxon>
        <taxon>Leotiomycetes</taxon>
        <taxon>Helotiales</taxon>
        <taxon>Dermateaceae</taxon>
        <taxon>Coleophoma</taxon>
    </lineage>
</organism>
<evidence type="ECO:0000313" key="3">
    <source>
        <dbReference type="Proteomes" id="UP000256328"/>
    </source>
</evidence>
<dbReference type="InterPro" id="IPR036047">
    <property type="entry name" value="F-box-like_dom_sf"/>
</dbReference>
<dbReference type="CDD" id="cd09917">
    <property type="entry name" value="F-box_SF"/>
    <property type="match status" value="1"/>
</dbReference>
<dbReference type="SUPFAM" id="SSF81383">
    <property type="entry name" value="F-box domain"/>
    <property type="match status" value="1"/>
</dbReference>
<protein>
    <recommendedName>
        <fullName evidence="1">F-box domain-containing protein</fullName>
    </recommendedName>
</protein>
<name>A0A3D8SNG5_9HELO</name>
<feature type="domain" description="F-box" evidence="1">
    <location>
        <begin position="8"/>
        <end position="53"/>
    </location>
</feature>
<dbReference type="OrthoDB" id="5380309at2759"/>
<dbReference type="EMBL" id="PDLN01000004">
    <property type="protein sequence ID" value="RDW87840.1"/>
    <property type="molecule type" value="Genomic_DNA"/>
</dbReference>
<dbReference type="PROSITE" id="PS50181">
    <property type="entry name" value="FBOX"/>
    <property type="match status" value="1"/>
</dbReference>
<gene>
    <name evidence="2" type="ORF">BP5796_03534</name>
</gene>
<sequence length="405" mass="46100">MSSAVNMALGLPAVPSEVLLEIFSYLPRKDLYCLSLVSLQFKDLAQQVLYRSIDFDFFTPPYPNTTALGPHNNNLHMFQQLADTLSRNARLRLCVGAINIQPCYISAPPSFKELNRLLELVPSLQSLTLRPPPDDLDLFIFSLPLLEKLNLTFIGWVSGRAIPMEIIARHFWMPSLRSFSIADCRLPKMYACFSPQRHRTATITDLQFITMVDDDSCIPWDAARPQATLAPHTFRQFLQVHASTLVQLRIAASAAAKFSRVSLYGSLKGYPNLRRLAIPEPFLVIVEDSASTLMDVLPPNLEDLQLQFPMLCMQEQDKNGETRVNRLKQLAAAKTQQFPGLKRVVWWSQPAECWDDRQGLRYGPEFDMEYLAATFRNVGVQFERLTRASFDDTPFGDDIDREYES</sequence>
<dbReference type="InterPro" id="IPR001810">
    <property type="entry name" value="F-box_dom"/>
</dbReference>
<comment type="caution">
    <text evidence="2">The sequence shown here is derived from an EMBL/GenBank/DDBJ whole genome shotgun (WGS) entry which is preliminary data.</text>
</comment>
<dbReference type="Gene3D" id="3.80.10.10">
    <property type="entry name" value="Ribonuclease Inhibitor"/>
    <property type="match status" value="1"/>
</dbReference>
<dbReference type="Pfam" id="PF12937">
    <property type="entry name" value="F-box-like"/>
    <property type="match status" value="1"/>
</dbReference>
<dbReference type="Gene3D" id="1.20.1280.50">
    <property type="match status" value="1"/>
</dbReference>
<dbReference type="InterPro" id="IPR032675">
    <property type="entry name" value="LRR_dom_sf"/>
</dbReference>
<dbReference type="Proteomes" id="UP000256328">
    <property type="component" value="Unassembled WGS sequence"/>
</dbReference>
<dbReference type="AlphaFoldDB" id="A0A3D8SNG5"/>